<gene>
    <name evidence="1" type="ORF">F2P81_007419</name>
</gene>
<organism evidence="1 2">
    <name type="scientific">Scophthalmus maximus</name>
    <name type="common">Turbot</name>
    <name type="synonym">Psetta maxima</name>
    <dbReference type="NCBI Taxonomy" id="52904"/>
    <lineage>
        <taxon>Eukaryota</taxon>
        <taxon>Metazoa</taxon>
        <taxon>Chordata</taxon>
        <taxon>Craniata</taxon>
        <taxon>Vertebrata</taxon>
        <taxon>Euteleostomi</taxon>
        <taxon>Actinopterygii</taxon>
        <taxon>Neopterygii</taxon>
        <taxon>Teleostei</taxon>
        <taxon>Neoteleostei</taxon>
        <taxon>Acanthomorphata</taxon>
        <taxon>Carangaria</taxon>
        <taxon>Pleuronectiformes</taxon>
        <taxon>Pleuronectoidei</taxon>
        <taxon>Scophthalmidae</taxon>
        <taxon>Scophthalmus</taxon>
    </lineage>
</organism>
<evidence type="ECO:0000313" key="2">
    <source>
        <dbReference type="Proteomes" id="UP000438429"/>
    </source>
</evidence>
<proteinExistence type="predicted"/>
<comment type="caution">
    <text evidence="1">The sequence shown here is derived from an EMBL/GenBank/DDBJ whole genome shotgun (WGS) entry which is preliminary data.</text>
</comment>
<reference evidence="1 2" key="1">
    <citation type="submission" date="2019-06" db="EMBL/GenBank/DDBJ databases">
        <title>Draft genomes of female and male turbot (Scophthalmus maximus).</title>
        <authorList>
            <person name="Xu H."/>
            <person name="Xu X.-W."/>
            <person name="Shao C."/>
            <person name="Chen S."/>
        </authorList>
    </citation>
    <scope>NUCLEOTIDE SEQUENCE [LARGE SCALE GENOMIC DNA]</scope>
    <source>
        <strain evidence="1">Ysfricsl-2016a</strain>
        <tissue evidence="1">Blood</tissue>
    </source>
</reference>
<dbReference type="EMBL" id="VEVO01000006">
    <property type="protein sequence ID" value="KAF0041521.1"/>
    <property type="molecule type" value="Genomic_DNA"/>
</dbReference>
<dbReference type="Proteomes" id="UP000438429">
    <property type="component" value="Unassembled WGS sequence"/>
</dbReference>
<sequence>MQKYTSFELNAGSETQCECEWELRFFSLKVSGFGTQTFCRFTTFILRHVQSERVCSRRGRTFFHLEFRVPDRNRLKRLVTMPCATPLVRSMLQHAELSLSL</sequence>
<dbReference type="AlphaFoldDB" id="A0A6A4TF90"/>
<protein>
    <submittedName>
        <fullName evidence="1">Uncharacterized protein</fullName>
    </submittedName>
</protein>
<name>A0A6A4TF90_SCOMX</name>
<evidence type="ECO:0000313" key="1">
    <source>
        <dbReference type="EMBL" id="KAF0041521.1"/>
    </source>
</evidence>
<accession>A0A6A4TF90</accession>